<organism evidence="2 3">
    <name type="scientific">Iris pallida</name>
    <name type="common">Sweet iris</name>
    <dbReference type="NCBI Taxonomy" id="29817"/>
    <lineage>
        <taxon>Eukaryota</taxon>
        <taxon>Viridiplantae</taxon>
        <taxon>Streptophyta</taxon>
        <taxon>Embryophyta</taxon>
        <taxon>Tracheophyta</taxon>
        <taxon>Spermatophyta</taxon>
        <taxon>Magnoliopsida</taxon>
        <taxon>Liliopsida</taxon>
        <taxon>Asparagales</taxon>
        <taxon>Iridaceae</taxon>
        <taxon>Iridoideae</taxon>
        <taxon>Irideae</taxon>
        <taxon>Iris</taxon>
    </lineage>
</organism>
<dbReference type="Proteomes" id="UP001140949">
    <property type="component" value="Unassembled WGS sequence"/>
</dbReference>
<feature type="transmembrane region" description="Helical" evidence="1">
    <location>
        <begin position="64"/>
        <end position="84"/>
    </location>
</feature>
<keyword evidence="3" id="KW-1185">Reference proteome</keyword>
<dbReference type="AlphaFoldDB" id="A0AAX6EZH4"/>
<reference evidence="2" key="2">
    <citation type="submission" date="2023-04" db="EMBL/GenBank/DDBJ databases">
        <authorList>
            <person name="Bruccoleri R.E."/>
            <person name="Oakeley E.J."/>
            <person name="Faust A.-M."/>
            <person name="Dessus-Babus S."/>
            <person name="Altorfer M."/>
            <person name="Burckhardt D."/>
            <person name="Oertli M."/>
            <person name="Naumann U."/>
            <person name="Petersen F."/>
            <person name="Wong J."/>
        </authorList>
    </citation>
    <scope>NUCLEOTIDE SEQUENCE</scope>
    <source>
        <strain evidence="2">GSM-AAB239-AS_SAM_17_03QT</strain>
        <tissue evidence="2">Leaf</tissue>
    </source>
</reference>
<evidence type="ECO:0000313" key="3">
    <source>
        <dbReference type="Proteomes" id="UP001140949"/>
    </source>
</evidence>
<evidence type="ECO:0000256" key="1">
    <source>
        <dbReference type="SAM" id="Phobius"/>
    </source>
</evidence>
<name>A0AAX6EZH4_IRIPA</name>
<keyword evidence="1" id="KW-1133">Transmembrane helix</keyword>
<dbReference type="EMBL" id="JANAVB010033016">
    <property type="protein sequence ID" value="KAJ6809550.1"/>
    <property type="molecule type" value="Genomic_DNA"/>
</dbReference>
<protein>
    <submittedName>
        <fullName evidence="2">Uncharacterized protein</fullName>
    </submittedName>
</protein>
<keyword evidence="1" id="KW-0812">Transmembrane</keyword>
<accession>A0AAX6EZH4</accession>
<gene>
    <name evidence="2" type="ORF">M6B38_162000</name>
</gene>
<keyword evidence="1" id="KW-0472">Membrane</keyword>
<proteinExistence type="predicted"/>
<reference evidence="2" key="1">
    <citation type="journal article" date="2023" name="GigaByte">
        <title>Genome assembly of the bearded iris, Iris pallida Lam.</title>
        <authorList>
            <person name="Bruccoleri R.E."/>
            <person name="Oakeley E.J."/>
            <person name="Faust A.M.E."/>
            <person name="Altorfer M."/>
            <person name="Dessus-Babus S."/>
            <person name="Burckhardt D."/>
            <person name="Oertli M."/>
            <person name="Naumann U."/>
            <person name="Petersen F."/>
            <person name="Wong J."/>
        </authorList>
    </citation>
    <scope>NUCLEOTIDE SEQUENCE</scope>
    <source>
        <strain evidence="2">GSM-AAB239-AS_SAM_17_03QT</strain>
    </source>
</reference>
<sequence>MRSHAISTRSYAVDEVARCRRGRMPSRRGRTPSRRDRRTVGLLPDQFVLSKTLIFSQYHSNPRFHAFGVSFCGLWYVSILVSQFL</sequence>
<comment type="caution">
    <text evidence="2">The sequence shown here is derived from an EMBL/GenBank/DDBJ whole genome shotgun (WGS) entry which is preliminary data.</text>
</comment>
<evidence type="ECO:0000313" key="2">
    <source>
        <dbReference type="EMBL" id="KAJ6809550.1"/>
    </source>
</evidence>